<accession>A0A517PCB2</accession>
<evidence type="ECO:0000313" key="4">
    <source>
        <dbReference type="Proteomes" id="UP000318741"/>
    </source>
</evidence>
<dbReference type="GO" id="GO:0051536">
    <property type="term" value="F:iron-sulfur cluster binding"/>
    <property type="evidence" value="ECO:0007669"/>
    <property type="project" value="InterPro"/>
</dbReference>
<feature type="domain" description="2Fe-2S ferredoxin-type" evidence="2">
    <location>
        <begin position="2"/>
        <end position="95"/>
    </location>
</feature>
<dbReference type="SUPFAM" id="SSF54292">
    <property type="entry name" value="2Fe-2S ferredoxin-like"/>
    <property type="match status" value="1"/>
</dbReference>
<dbReference type="Proteomes" id="UP000318741">
    <property type="component" value="Chromosome"/>
</dbReference>
<sequence>MPTLTVKNAGSFDVPADKRLVKALTEDAGQDQLHACGGVAKCTTCRVKITDGLPSKMTAAEKAVREAKGLEDPQIRLSCQLLCDHDMTVEVISRFEGSGRKDAGSPVADEIQPSPEWV</sequence>
<dbReference type="AlphaFoldDB" id="A0A517PCB2"/>
<dbReference type="Pfam" id="PF00111">
    <property type="entry name" value="Fer2"/>
    <property type="match status" value="1"/>
</dbReference>
<gene>
    <name evidence="3" type="ORF">CA12_31380</name>
</gene>
<evidence type="ECO:0000313" key="3">
    <source>
        <dbReference type="EMBL" id="QDT17027.1"/>
    </source>
</evidence>
<dbReference type="Gene3D" id="3.10.20.30">
    <property type="match status" value="1"/>
</dbReference>
<dbReference type="PROSITE" id="PS51085">
    <property type="entry name" value="2FE2S_FER_2"/>
    <property type="match status" value="1"/>
</dbReference>
<evidence type="ECO:0000256" key="1">
    <source>
        <dbReference type="SAM" id="MobiDB-lite"/>
    </source>
</evidence>
<evidence type="ECO:0000259" key="2">
    <source>
        <dbReference type="PROSITE" id="PS51085"/>
    </source>
</evidence>
<dbReference type="OrthoDB" id="9810588at2"/>
<dbReference type="InterPro" id="IPR036010">
    <property type="entry name" value="2Fe-2S_ferredoxin-like_sf"/>
</dbReference>
<dbReference type="InterPro" id="IPR001041">
    <property type="entry name" value="2Fe-2S_ferredoxin-type"/>
</dbReference>
<protein>
    <submittedName>
        <fullName evidence="3">Na(+)-translocating NADH-quinone reductase subunit F</fullName>
    </submittedName>
</protein>
<dbReference type="KEGG" id="acaf:CA12_31380"/>
<dbReference type="EMBL" id="CP036265">
    <property type="protein sequence ID" value="QDT17027.1"/>
    <property type="molecule type" value="Genomic_DNA"/>
</dbReference>
<reference evidence="3 4" key="1">
    <citation type="submission" date="2019-02" db="EMBL/GenBank/DDBJ databases">
        <title>Deep-cultivation of Planctomycetes and their phenomic and genomic characterization uncovers novel biology.</title>
        <authorList>
            <person name="Wiegand S."/>
            <person name="Jogler M."/>
            <person name="Boedeker C."/>
            <person name="Pinto D."/>
            <person name="Vollmers J."/>
            <person name="Rivas-Marin E."/>
            <person name="Kohn T."/>
            <person name="Peeters S.H."/>
            <person name="Heuer A."/>
            <person name="Rast P."/>
            <person name="Oberbeckmann S."/>
            <person name="Bunk B."/>
            <person name="Jeske O."/>
            <person name="Meyerdierks A."/>
            <person name="Storesund J.E."/>
            <person name="Kallscheuer N."/>
            <person name="Luecker S."/>
            <person name="Lage O.M."/>
            <person name="Pohl T."/>
            <person name="Merkel B.J."/>
            <person name="Hornburger P."/>
            <person name="Mueller R.-W."/>
            <person name="Bruemmer F."/>
            <person name="Labrenz M."/>
            <person name="Spormann A.M."/>
            <person name="Op den Camp H."/>
            <person name="Overmann J."/>
            <person name="Amann R."/>
            <person name="Jetten M.S.M."/>
            <person name="Mascher T."/>
            <person name="Medema M.H."/>
            <person name="Devos D.P."/>
            <person name="Kaster A.-K."/>
            <person name="Ovreas L."/>
            <person name="Rohde M."/>
            <person name="Galperin M.Y."/>
            <person name="Jogler C."/>
        </authorList>
    </citation>
    <scope>NUCLEOTIDE SEQUENCE [LARGE SCALE GENOMIC DNA]</scope>
    <source>
        <strain evidence="3 4">CA12</strain>
    </source>
</reference>
<organism evidence="3 4">
    <name type="scientific">Alienimonas californiensis</name>
    <dbReference type="NCBI Taxonomy" id="2527989"/>
    <lineage>
        <taxon>Bacteria</taxon>
        <taxon>Pseudomonadati</taxon>
        <taxon>Planctomycetota</taxon>
        <taxon>Planctomycetia</taxon>
        <taxon>Planctomycetales</taxon>
        <taxon>Planctomycetaceae</taxon>
        <taxon>Alienimonas</taxon>
    </lineage>
</organism>
<name>A0A517PCB2_9PLAN</name>
<keyword evidence="4" id="KW-1185">Reference proteome</keyword>
<dbReference type="InterPro" id="IPR012675">
    <property type="entry name" value="Beta-grasp_dom_sf"/>
</dbReference>
<feature type="region of interest" description="Disordered" evidence="1">
    <location>
        <begin position="96"/>
        <end position="118"/>
    </location>
</feature>
<dbReference type="CDD" id="cd00207">
    <property type="entry name" value="fer2"/>
    <property type="match status" value="1"/>
</dbReference>
<dbReference type="RefSeq" id="WP_145359935.1">
    <property type="nucleotide sequence ID" value="NZ_CP036265.1"/>
</dbReference>
<proteinExistence type="predicted"/>